<dbReference type="SUPFAM" id="SSF102712">
    <property type="entry name" value="JAB1/MPN domain"/>
    <property type="match status" value="1"/>
</dbReference>
<evidence type="ECO:0000256" key="1">
    <source>
        <dbReference type="ARBA" id="ARBA00022670"/>
    </source>
</evidence>
<keyword evidence="3" id="KW-0378">Hydrolase</keyword>
<dbReference type="InterPro" id="IPR025657">
    <property type="entry name" value="RadC_JAB"/>
</dbReference>
<dbReference type="Gene3D" id="3.40.140.10">
    <property type="entry name" value="Cytidine Deaminase, domain 2"/>
    <property type="match status" value="1"/>
</dbReference>
<evidence type="ECO:0000256" key="2">
    <source>
        <dbReference type="ARBA" id="ARBA00022723"/>
    </source>
</evidence>
<proteinExistence type="predicted"/>
<feature type="domain" description="MPN" evidence="6">
    <location>
        <begin position="26"/>
        <end position="151"/>
    </location>
</feature>
<name>A0A366L002_9SPHI</name>
<keyword evidence="2" id="KW-0479">Metal-binding</keyword>
<sequence>MENISFRVAEIEISYRPAFKVAERPQITSSKQAYRILLGKWDDGRLELLEEFKVILLNRQGRVLGIVNISQGSFSEVMVDPKVIFAVALKACASALIMVHNHPSGELRPSETDIRMTRNLINGGNILNIEIHDHLIVSRYGYYSFADEGLI</sequence>
<dbReference type="Pfam" id="PF04002">
    <property type="entry name" value="RadC"/>
    <property type="match status" value="1"/>
</dbReference>
<dbReference type="PANTHER" id="PTHR30471:SF3">
    <property type="entry name" value="UPF0758 PROTEIN YEES-RELATED"/>
    <property type="match status" value="1"/>
</dbReference>
<evidence type="ECO:0000256" key="5">
    <source>
        <dbReference type="ARBA" id="ARBA00023049"/>
    </source>
</evidence>
<dbReference type="GO" id="GO:0008237">
    <property type="term" value="F:metallopeptidase activity"/>
    <property type="evidence" value="ECO:0007669"/>
    <property type="project" value="UniProtKB-KW"/>
</dbReference>
<dbReference type="InterPro" id="IPR020891">
    <property type="entry name" value="UPF0758_CS"/>
</dbReference>
<dbReference type="EMBL" id="QNQU01000010">
    <property type="protein sequence ID" value="RBQ06823.1"/>
    <property type="molecule type" value="Genomic_DNA"/>
</dbReference>
<evidence type="ECO:0000256" key="4">
    <source>
        <dbReference type="ARBA" id="ARBA00022833"/>
    </source>
</evidence>
<evidence type="ECO:0000313" key="7">
    <source>
        <dbReference type="EMBL" id="RBQ06823.1"/>
    </source>
</evidence>
<dbReference type="GO" id="GO:0006508">
    <property type="term" value="P:proteolysis"/>
    <property type="evidence" value="ECO:0007669"/>
    <property type="project" value="UniProtKB-KW"/>
</dbReference>
<dbReference type="InterPro" id="IPR001405">
    <property type="entry name" value="UPF0758"/>
</dbReference>
<reference evidence="7 8" key="1">
    <citation type="submission" date="2018-07" db="EMBL/GenBank/DDBJ databases">
        <title>A draft genome of a endophytic bacteria, a new species of Pedobacter.</title>
        <authorList>
            <person name="Zhang Z.D."/>
            <person name="Chen Z.J."/>
        </authorList>
    </citation>
    <scope>NUCLEOTIDE SEQUENCE [LARGE SCALE GENOMIC DNA]</scope>
    <source>
        <strain evidence="7 8">RS10</strain>
    </source>
</reference>
<dbReference type="PROSITE" id="PS01302">
    <property type="entry name" value="UPF0758"/>
    <property type="match status" value="1"/>
</dbReference>
<keyword evidence="4" id="KW-0862">Zinc</keyword>
<dbReference type="GO" id="GO:0046872">
    <property type="term" value="F:metal ion binding"/>
    <property type="evidence" value="ECO:0007669"/>
    <property type="project" value="UniProtKB-KW"/>
</dbReference>
<dbReference type="CDD" id="cd08071">
    <property type="entry name" value="MPN_DUF2466"/>
    <property type="match status" value="1"/>
</dbReference>
<keyword evidence="8" id="KW-1185">Reference proteome</keyword>
<organism evidence="7 8">
    <name type="scientific">Pedobacter miscanthi</name>
    <dbReference type="NCBI Taxonomy" id="2259170"/>
    <lineage>
        <taxon>Bacteria</taxon>
        <taxon>Pseudomonadati</taxon>
        <taxon>Bacteroidota</taxon>
        <taxon>Sphingobacteriia</taxon>
        <taxon>Sphingobacteriales</taxon>
        <taxon>Sphingobacteriaceae</taxon>
        <taxon>Pedobacter</taxon>
    </lineage>
</organism>
<evidence type="ECO:0000313" key="8">
    <source>
        <dbReference type="Proteomes" id="UP000252081"/>
    </source>
</evidence>
<protein>
    <submittedName>
        <fullName evidence="7">DNA repair protein</fullName>
    </submittedName>
</protein>
<dbReference type="PANTHER" id="PTHR30471">
    <property type="entry name" value="DNA REPAIR PROTEIN RADC"/>
    <property type="match status" value="1"/>
</dbReference>
<keyword evidence="5" id="KW-0482">Metalloprotease</keyword>
<dbReference type="PROSITE" id="PS50249">
    <property type="entry name" value="MPN"/>
    <property type="match status" value="1"/>
</dbReference>
<dbReference type="Proteomes" id="UP000252081">
    <property type="component" value="Unassembled WGS sequence"/>
</dbReference>
<dbReference type="AlphaFoldDB" id="A0A366L002"/>
<gene>
    <name evidence="7" type="ORF">DRW42_13735</name>
</gene>
<dbReference type="RefSeq" id="WP_113949386.1">
    <property type="nucleotide sequence ID" value="NZ_QNQU01000010.1"/>
</dbReference>
<dbReference type="InterPro" id="IPR037518">
    <property type="entry name" value="MPN"/>
</dbReference>
<comment type="caution">
    <text evidence="7">The sequence shown here is derived from an EMBL/GenBank/DDBJ whole genome shotgun (WGS) entry which is preliminary data.</text>
</comment>
<keyword evidence="1" id="KW-0645">Protease</keyword>
<evidence type="ECO:0000256" key="3">
    <source>
        <dbReference type="ARBA" id="ARBA00022801"/>
    </source>
</evidence>
<dbReference type="OrthoDB" id="9804482at2"/>
<evidence type="ECO:0000259" key="6">
    <source>
        <dbReference type="PROSITE" id="PS50249"/>
    </source>
</evidence>
<accession>A0A366L002</accession>